<dbReference type="PROSITE" id="PS50011">
    <property type="entry name" value="PROTEIN_KINASE_DOM"/>
    <property type="match status" value="1"/>
</dbReference>
<evidence type="ECO:0000256" key="3">
    <source>
        <dbReference type="ARBA" id="ARBA00022777"/>
    </source>
</evidence>
<feature type="domain" description="Protein kinase" evidence="6">
    <location>
        <begin position="38"/>
        <end position="215"/>
    </location>
</feature>
<dbReference type="GO" id="GO:0010508">
    <property type="term" value="P:positive regulation of autophagy"/>
    <property type="evidence" value="ECO:0007669"/>
    <property type="project" value="TreeGrafter"/>
</dbReference>
<dbReference type="Proteomes" id="UP000267606">
    <property type="component" value="Unassembled WGS sequence"/>
</dbReference>
<evidence type="ECO:0000313" key="7">
    <source>
        <dbReference type="EMBL" id="VDO29719.1"/>
    </source>
</evidence>
<dbReference type="GO" id="GO:0048675">
    <property type="term" value="P:axon extension"/>
    <property type="evidence" value="ECO:0007669"/>
    <property type="project" value="TreeGrafter"/>
</dbReference>
<evidence type="ECO:0000256" key="1">
    <source>
        <dbReference type="ARBA" id="ARBA00022679"/>
    </source>
</evidence>
<dbReference type="SUPFAM" id="SSF56112">
    <property type="entry name" value="Protein kinase-like (PK-like)"/>
    <property type="match status" value="1"/>
</dbReference>
<dbReference type="GO" id="GO:0061709">
    <property type="term" value="P:reticulophagy"/>
    <property type="evidence" value="ECO:0007669"/>
    <property type="project" value="TreeGrafter"/>
</dbReference>
<sequence>MHIESFSISNVVFSYLNNGMNRNELKGEDMEKFDGFEYTKKDLIGHGAFAIVYKGRYVDRKDIPVAIKSIAKKSLTKSKNLLTKEIKILKELSNLKHENLVALLKCVETPTNVFLVMEYCNAGDLGDYLQNKVTLPEVTIQHFLVHISRAIAAINKKGIVHRSFLYFLLYKTKYSNKEKCTEKYDYEIREYSLTEYCCIIFQTHAISNSFRTGIF</sequence>
<keyword evidence="1" id="KW-0808">Transferase</keyword>
<keyword evidence="8" id="KW-1185">Reference proteome</keyword>
<keyword evidence="4 5" id="KW-0067">ATP-binding</keyword>
<dbReference type="WBParaSite" id="OFLC_0000148401-mRNA-1">
    <property type="protein sequence ID" value="OFLC_0000148401-mRNA-1"/>
    <property type="gene ID" value="OFLC_0000148401"/>
</dbReference>
<reference evidence="7 8" key="2">
    <citation type="submission" date="2018-11" db="EMBL/GenBank/DDBJ databases">
        <authorList>
            <consortium name="Pathogen Informatics"/>
        </authorList>
    </citation>
    <scope>NUCLEOTIDE SEQUENCE [LARGE SCALE GENOMIC DNA]</scope>
</reference>
<dbReference type="InterPro" id="IPR017441">
    <property type="entry name" value="Protein_kinase_ATP_BS"/>
</dbReference>
<keyword evidence="2 5" id="KW-0547">Nucleotide-binding</keyword>
<keyword evidence="3" id="KW-0418">Kinase</keyword>
<dbReference type="GO" id="GO:0000422">
    <property type="term" value="P:autophagy of mitochondrion"/>
    <property type="evidence" value="ECO:0007669"/>
    <property type="project" value="TreeGrafter"/>
</dbReference>
<dbReference type="InterPro" id="IPR045269">
    <property type="entry name" value="Atg1-like"/>
</dbReference>
<dbReference type="PROSITE" id="PS00107">
    <property type="entry name" value="PROTEIN_KINASE_ATP"/>
    <property type="match status" value="1"/>
</dbReference>
<evidence type="ECO:0000256" key="2">
    <source>
        <dbReference type="ARBA" id="ARBA00022741"/>
    </source>
</evidence>
<protein>
    <submittedName>
        <fullName evidence="9">Protein kinase domain-containing protein</fullName>
    </submittedName>
</protein>
<dbReference type="AlphaFoldDB" id="A0A183H1X5"/>
<dbReference type="InterPro" id="IPR011009">
    <property type="entry name" value="Kinase-like_dom_sf"/>
</dbReference>
<dbReference type="STRING" id="387005.A0A183H1X5"/>
<dbReference type="EMBL" id="UZAJ01000708">
    <property type="protein sequence ID" value="VDO29719.1"/>
    <property type="molecule type" value="Genomic_DNA"/>
</dbReference>
<dbReference type="PANTHER" id="PTHR24348">
    <property type="entry name" value="SERINE/THREONINE-PROTEIN KINASE UNC-51-RELATED"/>
    <property type="match status" value="1"/>
</dbReference>
<evidence type="ECO:0000313" key="9">
    <source>
        <dbReference type="WBParaSite" id="OFLC_0000148401-mRNA-1"/>
    </source>
</evidence>
<accession>A0A183H1X5</accession>
<dbReference type="GO" id="GO:0005776">
    <property type="term" value="C:autophagosome"/>
    <property type="evidence" value="ECO:0007669"/>
    <property type="project" value="TreeGrafter"/>
</dbReference>
<dbReference type="GO" id="GO:0005524">
    <property type="term" value="F:ATP binding"/>
    <property type="evidence" value="ECO:0007669"/>
    <property type="project" value="UniProtKB-UniRule"/>
</dbReference>
<dbReference type="GO" id="GO:0005829">
    <property type="term" value="C:cytosol"/>
    <property type="evidence" value="ECO:0007669"/>
    <property type="project" value="TreeGrafter"/>
</dbReference>
<dbReference type="Pfam" id="PF00069">
    <property type="entry name" value="Pkinase"/>
    <property type="match status" value="1"/>
</dbReference>
<dbReference type="GO" id="GO:0034727">
    <property type="term" value="P:piecemeal microautophagy of the nucleus"/>
    <property type="evidence" value="ECO:0007669"/>
    <property type="project" value="TreeGrafter"/>
</dbReference>
<gene>
    <name evidence="7" type="ORF">OFLC_LOCUS1485</name>
</gene>
<dbReference type="GO" id="GO:0042594">
    <property type="term" value="P:response to starvation"/>
    <property type="evidence" value="ECO:0007669"/>
    <property type="project" value="TreeGrafter"/>
</dbReference>
<reference evidence="9" key="1">
    <citation type="submission" date="2016-06" db="UniProtKB">
        <authorList>
            <consortium name="WormBaseParasite"/>
        </authorList>
    </citation>
    <scope>IDENTIFICATION</scope>
</reference>
<dbReference type="InterPro" id="IPR000719">
    <property type="entry name" value="Prot_kinase_dom"/>
</dbReference>
<dbReference type="GO" id="GO:0004674">
    <property type="term" value="F:protein serine/threonine kinase activity"/>
    <property type="evidence" value="ECO:0007669"/>
    <property type="project" value="InterPro"/>
</dbReference>
<evidence type="ECO:0000259" key="6">
    <source>
        <dbReference type="PROSITE" id="PS50011"/>
    </source>
</evidence>
<feature type="binding site" evidence="5">
    <location>
        <position position="73"/>
    </location>
    <ligand>
        <name>ATP</name>
        <dbReference type="ChEBI" id="CHEBI:30616"/>
    </ligand>
</feature>
<organism evidence="9">
    <name type="scientific">Onchocerca flexuosa</name>
    <dbReference type="NCBI Taxonomy" id="387005"/>
    <lineage>
        <taxon>Eukaryota</taxon>
        <taxon>Metazoa</taxon>
        <taxon>Ecdysozoa</taxon>
        <taxon>Nematoda</taxon>
        <taxon>Chromadorea</taxon>
        <taxon>Rhabditida</taxon>
        <taxon>Spirurina</taxon>
        <taxon>Spiruromorpha</taxon>
        <taxon>Filarioidea</taxon>
        <taxon>Onchocercidae</taxon>
        <taxon>Onchocerca</taxon>
    </lineage>
</organism>
<dbReference type="Gene3D" id="3.30.200.20">
    <property type="entry name" value="Phosphorylase Kinase, domain 1"/>
    <property type="match status" value="1"/>
</dbReference>
<evidence type="ECO:0000256" key="5">
    <source>
        <dbReference type="PROSITE-ProRule" id="PRU10141"/>
    </source>
</evidence>
<proteinExistence type="predicted"/>
<dbReference type="PANTHER" id="PTHR24348:SF22">
    <property type="entry name" value="NON-SPECIFIC SERINE_THREONINE PROTEIN KINASE"/>
    <property type="match status" value="1"/>
</dbReference>
<dbReference type="GO" id="GO:0000045">
    <property type="term" value="P:autophagosome assembly"/>
    <property type="evidence" value="ECO:0007669"/>
    <property type="project" value="TreeGrafter"/>
</dbReference>
<evidence type="ECO:0000313" key="8">
    <source>
        <dbReference type="Proteomes" id="UP000267606"/>
    </source>
</evidence>
<name>A0A183H1X5_9BILA</name>
<dbReference type="GO" id="GO:0034045">
    <property type="term" value="C:phagophore assembly site membrane"/>
    <property type="evidence" value="ECO:0007669"/>
    <property type="project" value="TreeGrafter"/>
</dbReference>
<dbReference type="Gene3D" id="1.10.510.10">
    <property type="entry name" value="Transferase(Phosphotransferase) domain 1"/>
    <property type="match status" value="1"/>
</dbReference>
<evidence type="ECO:0000256" key="4">
    <source>
        <dbReference type="ARBA" id="ARBA00022840"/>
    </source>
</evidence>
<dbReference type="FunFam" id="3.30.200.20:FF:000149">
    <property type="entry name" value="serine/threonine-protein kinase unc-51 isoform X1"/>
    <property type="match status" value="1"/>
</dbReference>